<dbReference type="InterPro" id="IPR051552">
    <property type="entry name" value="HptR"/>
</dbReference>
<dbReference type="Pfam" id="PF00072">
    <property type="entry name" value="Response_reg"/>
    <property type="match status" value="1"/>
</dbReference>
<evidence type="ECO:0000259" key="11">
    <source>
        <dbReference type="PROSITE" id="PS01124"/>
    </source>
</evidence>
<evidence type="ECO:0000256" key="10">
    <source>
        <dbReference type="PROSITE-ProRule" id="PRU00169"/>
    </source>
</evidence>
<dbReference type="InterPro" id="IPR041522">
    <property type="entry name" value="CdaR_GGDEF"/>
</dbReference>
<reference evidence="13" key="1">
    <citation type="submission" date="2017-04" db="EMBL/GenBank/DDBJ databases">
        <title>Complete Genome Sequences of Twelve Strains of a Stable Defined Moderately Diverse Mouse Microbiota 2 (sDMDMm2).</title>
        <authorList>
            <person name="Uchimura Y."/>
            <person name="Wyss M."/>
            <person name="Brugiroux S."/>
            <person name="Limenitakis J.P."/>
            <person name="Stecher B."/>
            <person name="McCoy K.D."/>
            <person name="Macpherson A.J."/>
        </authorList>
    </citation>
    <scope>NUCLEOTIDE SEQUENCE</scope>
    <source>
        <strain evidence="13">YL58</strain>
    </source>
</reference>
<evidence type="ECO:0000259" key="12">
    <source>
        <dbReference type="PROSITE" id="PS50110"/>
    </source>
</evidence>
<evidence type="ECO:0000256" key="5">
    <source>
        <dbReference type="ARBA" id="ARBA00023012"/>
    </source>
</evidence>
<dbReference type="InterPro" id="IPR020449">
    <property type="entry name" value="Tscrpt_reg_AraC-type_HTH"/>
</dbReference>
<dbReference type="PANTHER" id="PTHR42713:SF3">
    <property type="entry name" value="TRANSCRIPTIONAL REGULATORY PROTEIN HPTR"/>
    <property type="match status" value="1"/>
</dbReference>
<dbReference type="GO" id="GO:0005737">
    <property type="term" value="C:cytoplasm"/>
    <property type="evidence" value="ECO:0007669"/>
    <property type="project" value="UniProtKB-SubCell"/>
</dbReference>
<evidence type="ECO:0000256" key="8">
    <source>
        <dbReference type="ARBA" id="ARBA00023163"/>
    </source>
</evidence>
<keyword evidence="14" id="KW-1185">Reference proteome</keyword>
<dbReference type="EMBL" id="CP015405">
    <property type="protein sequence ID" value="ANU77238.1"/>
    <property type="molecule type" value="Genomic_DNA"/>
</dbReference>
<keyword evidence="7 13" id="KW-0238">DNA-binding</keyword>
<comment type="function">
    <text evidence="9">May play the central regulatory role in sporulation. It may be an element of the effector pathway responsible for the activation of sporulation genes in response to nutritional stress. Spo0A may act in concert with spo0H (a sigma factor) to control the expression of some genes that are critical to the sporulation process.</text>
</comment>
<dbReference type="InterPro" id="IPR001789">
    <property type="entry name" value="Sig_transdc_resp-reg_receiver"/>
</dbReference>
<feature type="modified residue" description="4-aspartylphosphate" evidence="10">
    <location>
        <position position="55"/>
    </location>
</feature>
<dbReference type="InterPro" id="IPR011006">
    <property type="entry name" value="CheY-like_superfamily"/>
</dbReference>
<dbReference type="PROSITE" id="PS50110">
    <property type="entry name" value="RESPONSE_REGULATORY"/>
    <property type="match status" value="1"/>
</dbReference>
<comment type="subcellular location">
    <subcellularLocation>
        <location evidence="1">Cytoplasm</location>
    </subcellularLocation>
</comment>
<evidence type="ECO:0000256" key="6">
    <source>
        <dbReference type="ARBA" id="ARBA00023015"/>
    </source>
</evidence>
<sequence>MYQAVIVDDESFVLDGMRTAIDWSGFNFELCCCTTNPCDALTYLEHHSADLLITDISMPQMTGIELIEQVRKINPLISILVLSAYDNFEYVRSAMRHGAENYLLKPLDPDELRESISNIVGHIQERAELSGTYGSTMLTFRSLFIENWVKGILSEDEFITRAQMLGINLNLDNYTVIIFTVSASYPQGKEKMAGLFDYLLSLFVGSYISHFYFETPIRLVCIVSSPNQPHSIDSLLSQTDNARIILDFPFFISTGNTVDNYEEVSISYRNAAKYLFLQYSPMHRIISKDMDLSMVSVSIIERDYDTVPKDIYMEQLKSLFSTIPFSRRSAFVLGTLNWGVFQTSAEMQPEPEIIELLKNIVCDFSDESCVFQYLQTFICTCYEIVDRKHRDQSATYPCVDAVIAAVHEFSDKDISLKTLAARLNMHPSYLGNIFRQQTGYYFNDYVNEERLKYAADLVEHTDMKLKEIVDRAGFSSQTYFNRQFKRKYGAAPNAYRREMKLKNL</sequence>
<dbReference type="AlphaFoldDB" id="A0A1C7IDY2"/>
<dbReference type="Pfam" id="PF17853">
    <property type="entry name" value="GGDEF_2"/>
    <property type="match status" value="1"/>
</dbReference>
<dbReference type="SUPFAM" id="SSF52172">
    <property type="entry name" value="CheY-like"/>
    <property type="match status" value="1"/>
</dbReference>
<dbReference type="InterPro" id="IPR018060">
    <property type="entry name" value="HTH_AraC"/>
</dbReference>
<dbReference type="PANTHER" id="PTHR42713">
    <property type="entry name" value="HISTIDINE KINASE-RELATED"/>
    <property type="match status" value="1"/>
</dbReference>
<dbReference type="PROSITE" id="PS01124">
    <property type="entry name" value="HTH_ARAC_FAMILY_2"/>
    <property type="match status" value="1"/>
</dbReference>
<feature type="domain" description="Response regulatory" evidence="12">
    <location>
        <begin position="3"/>
        <end position="120"/>
    </location>
</feature>
<evidence type="ECO:0000256" key="1">
    <source>
        <dbReference type="ARBA" id="ARBA00004496"/>
    </source>
</evidence>
<dbReference type="InterPro" id="IPR009057">
    <property type="entry name" value="Homeodomain-like_sf"/>
</dbReference>
<proteinExistence type="predicted"/>
<dbReference type="RefSeq" id="WP_065543367.1">
    <property type="nucleotide sequence ID" value="NZ_CP015405.2"/>
</dbReference>
<name>A0A1C7IDY2_9FIRM</name>
<dbReference type="Proteomes" id="UP000092574">
    <property type="component" value="Chromosome"/>
</dbReference>
<dbReference type="SMART" id="SM00448">
    <property type="entry name" value="REC"/>
    <property type="match status" value="1"/>
</dbReference>
<dbReference type="Gene3D" id="1.10.10.60">
    <property type="entry name" value="Homeodomain-like"/>
    <property type="match status" value="2"/>
</dbReference>
<dbReference type="OrthoDB" id="9794370at2"/>
<dbReference type="PRINTS" id="PR00032">
    <property type="entry name" value="HTHARAC"/>
</dbReference>
<dbReference type="KEGG" id="byl:A4V09_16630"/>
<keyword evidence="3" id="KW-0963">Cytoplasm</keyword>
<feature type="domain" description="HTH araC/xylS-type" evidence="11">
    <location>
        <begin position="400"/>
        <end position="498"/>
    </location>
</feature>
<dbReference type="Pfam" id="PF12833">
    <property type="entry name" value="HTH_18"/>
    <property type="match status" value="1"/>
</dbReference>
<evidence type="ECO:0000256" key="7">
    <source>
        <dbReference type="ARBA" id="ARBA00023125"/>
    </source>
</evidence>
<dbReference type="CDD" id="cd17536">
    <property type="entry name" value="REC_YesN-like"/>
    <property type="match status" value="1"/>
</dbReference>
<dbReference type="GO" id="GO:0003700">
    <property type="term" value="F:DNA-binding transcription factor activity"/>
    <property type="evidence" value="ECO:0007669"/>
    <property type="project" value="InterPro"/>
</dbReference>
<dbReference type="SMART" id="SM00342">
    <property type="entry name" value="HTH_ARAC"/>
    <property type="match status" value="1"/>
</dbReference>
<dbReference type="Gene3D" id="3.40.50.2300">
    <property type="match status" value="1"/>
</dbReference>
<organism evidence="13 14">
    <name type="scientific">Blautia pseudococcoides</name>
    <dbReference type="NCBI Taxonomy" id="1796616"/>
    <lineage>
        <taxon>Bacteria</taxon>
        <taxon>Bacillati</taxon>
        <taxon>Bacillota</taxon>
        <taxon>Clostridia</taxon>
        <taxon>Lachnospirales</taxon>
        <taxon>Lachnospiraceae</taxon>
        <taxon>Blautia</taxon>
    </lineage>
</organism>
<keyword evidence="8" id="KW-0804">Transcription</keyword>
<dbReference type="SUPFAM" id="SSF46689">
    <property type="entry name" value="Homeodomain-like"/>
    <property type="match status" value="2"/>
</dbReference>
<evidence type="ECO:0000313" key="13">
    <source>
        <dbReference type="EMBL" id="ANU77238.1"/>
    </source>
</evidence>
<accession>A0A1C7IDY2</accession>
<keyword evidence="4 10" id="KW-0597">Phosphoprotein</keyword>
<evidence type="ECO:0000256" key="9">
    <source>
        <dbReference type="ARBA" id="ARBA00024867"/>
    </source>
</evidence>
<protein>
    <recommendedName>
        <fullName evidence="2">Stage 0 sporulation protein A homolog</fullName>
    </recommendedName>
</protein>
<evidence type="ECO:0000256" key="4">
    <source>
        <dbReference type="ARBA" id="ARBA00022553"/>
    </source>
</evidence>
<keyword evidence="6" id="KW-0805">Transcription regulation</keyword>
<evidence type="ECO:0000256" key="3">
    <source>
        <dbReference type="ARBA" id="ARBA00022490"/>
    </source>
</evidence>
<evidence type="ECO:0000256" key="2">
    <source>
        <dbReference type="ARBA" id="ARBA00018672"/>
    </source>
</evidence>
<dbReference type="GO" id="GO:0000160">
    <property type="term" value="P:phosphorelay signal transduction system"/>
    <property type="evidence" value="ECO:0007669"/>
    <property type="project" value="UniProtKB-KW"/>
</dbReference>
<dbReference type="STRING" id="1796616.A4V09_16630"/>
<keyword evidence="5" id="KW-0902">Two-component regulatory system</keyword>
<dbReference type="GO" id="GO:0043565">
    <property type="term" value="F:sequence-specific DNA binding"/>
    <property type="evidence" value="ECO:0007669"/>
    <property type="project" value="InterPro"/>
</dbReference>
<evidence type="ECO:0000313" key="14">
    <source>
        <dbReference type="Proteomes" id="UP000092574"/>
    </source>
</evidence>
<gene>
    <name evidence="13" type="ORF">A4V09_16630</name>
</gene>